<dbReference type="PROSITE" id="PS51191">
    <property type="entry name" value="FEMABX"/>
    <property type="match status" value="1"/>
</dbReference>
<gene>
    <name evidence="8" type="ORF">MNQ99_04835</name>
</gene>
<dbReference type="InterPro" id="IPR050644">
    <property type="entry name" value="PG_Glycine_Bridge_Synth"/>
</dbReference>
<dbReference type="InterPro" id="IPR038740">
    <property type="entry name" value="BioF2-like_GNAT_dom"/>
</dbReference>
<dbReference type="PANTHER" id="PTHR36174:SF1">
    <property type="entry name" value="LIPID II:GLYCINE GLYCYLTRANSFERASE"/>
    <property type="match status" value="1"/>
</dbReference>
<organism evidence="8 9">
    <name type="scientific">Arthrobacter sulfonylureivorans</name>
    <dbReference type="NCBI Taxonomy" id="2486855"/>
    <lineage>
        <taxon>Bacteria</taxon>
        <taxon>Bacillati</taxon>
        <taxon>Actinomycetota</taxon>
        <taxon>Actinomycetes</taxon>
        <taxon>Micrococcales</taxon>
        <taxon>Micrococcaceae</taxon>
        <taxon>Arthrobacter</taxon>
    </lineage>
</organism>
<proteinExistence type="inferred from homology"/>
<dbReference type="Gene3D" id="3.40.630.30">
    <property type="match status" value="2"/>
</dbReference>
<name>A0ABY3W9K8_9MICC</name>
<evidence type="ECO:0000313" key="9">
    <source>
        <dbReference type="Proteomes" id="UP000829069"/>
    </source>
</evidence>
<accession>A0ABY3W9K8</accession>
<dbReference type="Pfam" id="PF13480">
    <property type="entry name" value="Acetyltransf_6"/>
    <property type="match status" value="1"/>
</dbReference>
<feature type="domain" description="BioF2-like acetyltransferase" evidence="7">
    <location>
        <begin position="162"/>
        <end position="289"/>
    </location>
</feature>
<keyword evidence="9" id="KW-1185">Reference proteome</keyword>
<dbReference type="InterPro" id="IPR016181">
    <property type="entry name" value="Acyl_CoA_acyltransferase"/>
</dbReference>
<keyword evidence="5" id="KW-0012">Acyltransferase</keyword>
<keyword evidence="2" id="KW-0808">Transferase</keyword>
<evidence type="ECO:0000256" key="6">
    <source>
        <dbReference type="ARBA" id="ARBA00023316"/>
    </source>
</evidence>
<evidence type="ECO:0000256" key="3">
    <source>
        <dbReference type="ARBA" id="ARBA00022960"/>
    </source>
</evidence>
<reference evidence="8 9" key="1">
    <citation type="submission" date="2022-03" db="EMBL/GenBank/DDBJ databases">
        <title>Isotopic signatures of nitrous oxide derived from detoxification processes.</title>
        <authorList>
            <person name="Behrendt U."/>
            <person name="Buchen C."/>
            <person name="Well R."/>
            <person name="Ulrich A."/>
            <person name="Rohe L."/>
            <person name="Kolb S."/>
            <person name="Schloter M."/>
            <person name="Horn M.A."/>
            <person name="Augustin J."/>
        </authorList>
    </citation>
    <scope>NUCLEOTIDE SEQUENCE [LARGE SCALE GENOMIC DNA]</scope>
    <source>
        <strain evidence="8 9">S4-C24</strain>
    </source>
</reference>
<protein>
    <submittedName>
        <fullName evidence="8">Peptidoglycan bridge formation glycyltransferase FemA/FemB family protein</fullName>
    </submittedName>
</protein>
<keyword evidence="6" id="KW-0961">Cell wall biogenesis/degradation</keyword>
<evidence type="ECO:0000256" key="5">
    <source>
        <dbReference type="ARBA" id="ARBA00023315"/>
    </source>
</evidence>
<dbReference type="EMBL" id="CP093326">
    <property type="protein sequence ID" value="UNK46686.1"/>
    <property type="molecule type" value="Genomic_DNA"/>
</dbReference>
<evidence type="ECO:0000256" key="4">
    <source>
        <dbReference type="ARBA" id="ARBA00022984"/>
    </source>
</evidence>
<dbReference type="PANTHER" id="PTHR36174">
    <property type="entry name" value="LIPID II:GLYCINE GLYCYLTRANSFERASE"/>
    <property type="match status" value="1"/>
</dbReference>
<dbReference type="RefSeq" id="WP_241914642.1">
    <property type="nucleotide sequence ID" value="NZ_CP093326.1"/>
</dbReference>
<comment type="similarity">
    <text evidence="1">Belongs to the FemABX family.</text>
</comment>
<dbReference type="SUPFAM" id="SSF55729">
    <property type="entry name" value="Acyl-CoA N-acyltransferases (Nat)"/>
    <property type="match status" value="2"/>
</dbReference>
<keyword evidence="4" id="KW-0573">Peptidoglycan synthesis</keyword>
<evidence type="ECO:0000256" key="2">
    <source>
        <dbReference type="ARBA" id="ARBA00022679"/>
    </source>
</evidence>
<dbReference type="Proteomes" id="UP000829069">
    <property type="component" value="Chromosome"/>
</dbReference>
<dbReference type="InterPro" id="IPR003447">
    <property type="entry name" value="FEMABX"/>
</dbReference>
<evidence type="ECO:0000313" key="8">
    <source>
        <dbReference type="EMBL" id="UNK46686.1"/>
    </source>
</evidence>
<keyword evidence="3" id="KW-0133">Cell shape</keyword>
<evidence type="ECO:0000256" key="1">
    <source>
        <dbReference type="ARBA" id="ARBA00009943"/>
    </source>
</evidence>
<sequence>MRQFTARFATPEEIQAWDSHVTANPNGGNMLQAKAYAAVKAEHGWKPLYLAYETSDYTSFNLVLEKHVPLLGKYWYMIKGPDVASPDDLPGIFEANRRFCQAQARGVFAIRIEPDVEATDETRALLAREGLVKMPDLQPNDHTAIVDIAPEPEVVLKSFSSRGRNAVRRAIREGAEVVTAEPTEENFRAMFNLMGQVQQGQKNVQVRSFEYFKAFWGNFIAAGQGRLLFTYEDGKPSVGAFVVNYGRKGTYKDGGSLPRRKQYGDSHLIQWTAMNQLKELGITSYDLCGTPPAAELKNPEHEYYGLGLFKTSFTKTITDFVGCYDQVISPLKYKLWSAAGEKIARGLYVRRRHQPFY</sequence>
<evidence type="ECO:0000259" key="7">
    <source>
        <dbReference type="Pfam" id="PF13480"/>
    </source>
</evidence>